<organism evidence="1 2">
    <name type="scientific">Glossina palpalis gambiensis</name>
    <dbReference type="NCBI Taxonomy" id="67801"/>
    <lineage>
        <taxon>Eukaryota</taxon>
        <taxon>Metazoa</taxon>
        <taxon>Ecdysozoa</taxon>
        <taxon>Arthropoda</taxon>
        <taxon>Hexapoda</taxon>
        <taxon>Insecta</taxon>
        <taxon>Pterygota</taxon>
        <taxon>Neoptera</taxon>
        <taxon>Endopterygota</taxon>
        <taxon>Diptera</taxon>
        <taxon>Brachycera</taxon>
        <taxon>Muscomorpha</taxon>
        <taxon>Hippoboscoidea</taxon>
        <taxon>Glossinidae</taxon>
        <taxon>Glossina</taxon>
    </lineage>
</organism>
<keyword evidence="2" id="KW-1185">Reference proteome</keyword>
<proteinExistence type="predicted"/>
<reference evidence="1" key="2">
    <citation type="submission" date="2020-05" db="UniProtKB">
        <authorList>
            <consortium name="EnsemblMetazoa"/>
        </authorList>
    </citation>
    <scope>IDENTIFICATION</scope>
    <source>
        <strain evidence="1">IAEA</strain>
    </source>
</reference>
<dbReference type="VEuPathDB" id="VectorBase:GPPI012005"/>
<protein>
    <submittedName>
        <fullName evidence="1">Uncharacterized protein</fullName>
    </submittedName>
</protein>
<reference evidence="2" key="1">
    <citation type="submission" date="2015-01" db="EMBL/GenBank/DDBJ databases">
        <authorList>
            <person name="Aksoy S."/>
            <person name="Warren W."/>
            <person name="Wilson R.K."/>
        </authorList>
    </citation>
    <scope>NUCLEOTIDE SEQUENCE [LARGE SCALE GENOMIC DNA]</scope>
    <source>
        <strain evidence="2">IAEA</strain>
    </source>
</reference>
<dbReference type="EMBL" id="JXJN01005272">
    <property type="status" value="NOT_ANNOTATED_CDS"/>
    <property type="molecule type" value="Genomic_DNA"/>
</dbReference>
<evidence type="ECO:0000313" key="1">
    <source>
        <dbReference type="EnsemblMetazoa" id="GPPI012005-PA"/>
    </source>
</evidence>
<sequence length="81" mass="9357">MPRCEGVRENELPQCLIHSSLEILQQHFKTSGFKRVQIPIRKVDNTEKNPNIAITKFYNRDSQNPGSEHLKTSLNLIILDI</sequence>
<name>A0A1B0AXI0_9MUSC</name>
<evidence type="ECO:0000313" key="2">
    <source>
        <dbReference type="Proteomes" id="UP000092460"/>
    </source>
</evidence>
<dbReference type="Proteomes" id="UP000092460">
    <property type="component" value="Unassembled WGS sequence"/>
</dbReference>
<dbReference type="EnsemblMetazoa" id="GPPI012005-RA">
    <property type="protein sequence ID" value="GPPI012005-PA"/>
    <property type="gene ID" value="GPPI012005"/>
</dbReference>
<accession>A0A1B0AXI0</accession>
<dbReference type="AlphaFoldDB" id="A0A1B0AXI0"/>